<dbReference type="AlphaFoldDB" id="A0AAV2PQQ9"/>
<organism evidence="3 4">
    <name type="scientific">Meganyctiphanes norvegica</name>
    <name type="common">Northern krill</name>
    <name type="synonym">Thysanopoda norvegica</name>
    <dbReference type="NCBI Taxonomy" id="48144"/>
    <lineage>
        <taxon>Eukaryota</taxon>
        <taxon>Metazoa</taxon>
        <taxon>Ecdysozoa</taxon>
        <taxon>Arthropoda</taxon>
        <taxon>Crustacea</taxon>
        <taxon>Multicrustacea</taxon>
        <taxon>Malacostraca</taxon>
        <taxon>Eumalacostraca</taxon>
        <taxon>Eucarida</taxon>
        <taxon>Euphausiacea</taxon>
        <taxon>Euphausiidae</taxon>
        <taxon>Meganyctiphanes</taxon>
    </lineage>
</organism>
<dbReference type="PROSITE" id="PS51257">
    <property type="entry name" value="PROKAR_LIPOPROTEIN"/>
    <property type="match status" value="1"/>
</dbReference>
<dbReference type="InterPro" id="IPR050468">
    <property type="entry name" value="Cuticle_Struct_Prot"/>
</dbReference>
<feature type="signal peptide" evidence="2">
    <location>
        <begin position="1"/>
        <end position="18"/>
    </location>
</feature>
<sequence length="187" mass="19559">MNALRLFSGIAVVVGCHASLLPASTLPLTHAGHLPALTSYAPHALTHHAQLPAAASYAVGYNAASYAPHALNQYAQVPAVASYAPSVQTTQHHSQDEYGQYDFGYSGGPSSRHETGDAYGNVRGSYSYVDAYGQVQKQSYVADAHGFRVVGTNLPTSGHHHLGKRSADASYPASTGPLAVVHHAVAP</sequence>
<keyword evidence="1" id="KW-0193">Cuticle</keyword>
<dbReference type="PANTHER" id="PTHR10380">
    <property type="entry name" value="CUTICLE PROTEIN"/>
    <property type="match status" value="1"/>
</dbReference>
<dbReference type="Proteomes" id="UP001497623">
    <property type="component" value="Unassembled WGS sequence"/>
</dbReference>
<dbReference type="PROSITE" id="PS51155">
    <property type="entry name" value="CHIT_BIND_RR_2"/>
    <property type="match status" value="1"/>
</dbReference>
<feature type="chain" id="PRO_5043674088" description="Cuticle protein 6" evidence="2">
    <location>
        <begin position="19"/>
        <end position="187"/>
    </location>
</feature>
<evidence type="ECO:0000313" key="3">
    <source>
        <dbReference type="EMBL" id="CAL4062172.1"/>
    </source>
</evidence>
<dbReference type="GO" id="GO:0008010">
    <property type="term" value="F:structural constituent of chitin-based larval cuticle"/>
    <property type="evidence" value="ECO:0007669"/>
    <property type="project" value="TreeGrafter"/>
</dbReference>
<comment type="caution">
    <text evidence="3">The sequence shown here is derived from an EMBL/GenBank/DDBJ whole genome shotgun (WGS) entry which is preliminary data.</text>
</comment>
<gene>
    <name evidence="3" type="ORF">MNOR_LOCUS2471</name>
</gene>
<feature type="non-terminal residue" evidence="3">
    <location>
        <position position="187"/>
    </location>
</feature>
<dbReference type="InterPro" id="IPR000618">
    <property type="entry name" value="Insect_cuticle"/>
</dbReference>
<dbReference type="Pfam" id="PF00379">
    <property type="entry name" value="Chitin_bind_4"/>
    <property type="match status" value="1"/>
</dbReference>
<evidence type="ECO:0000256" key="1">
    <source>
        <dbReference type="PROSITE-ProRule" id="PRU00497"/>
    </source>
</evidence>
<reference evidence="3 4" key="1">
    <citation type="submission" date="2024-05" db="EMBL/GenBank/DDBJ databases">
        <authorList>
            <person name="Wallberg A."/>
        </authorList>
    </citation>
    <scope>NUCLEOTIDE SEQUENCE [LARGE SCALE GENOMIC DNA]</scope>
</reference>
<name>A0AAV2PQQ9_MEGNR</name>
<protein>
    <recommendedName>
        <fullName evidence="5">Cuticle protein 6</fullName>
    </recommendedName>
</protein>
<evidence type="ECO:0000256" key="2">
    <source>
        <dbReference type="SAM" id="SignalP"/>
    </source>
</evidence>
<accession>A0AAV2PQQ9</accession>
<dbReference type="GO" id="GO:0062129">
    <property type="term" value="C:chitin-based extracellular matrix"/>
    <property type="evidence" value="ECO:0007669"/>
    <property type="project" value="TreeGrafter"/>
</dbReference>
<keyword evidence="4" id="KW-1185">Reference proteome</keyword>
<proteinExistence type="predicted"/>
<dbReference type="PANTHER" id="PTHR10380:SF196">
    <property type="entry name" value="CUTICULAR PROTEIN 72EA"/>
    <property type="match status" value="1"/>
</dbReference>
<evidence type="ECO:0008006" key="5">
    <source>
        <dbReference type="Google" id="ProtNLM"/>
    </source>
</evidence>
<keyword evidence="2" id="KW-0732">Signal</keyword>
<dbReference type="EMBL" id="CAXKWB010000759">
    <property type="protein sequence ID" value="CAL4062172.1"/>
    <property type="molecule type" value="Genomic_DNA"/>
</dbReference>
<evidence type="ECO:0000313" key="4">
    <source>
        <dbReference type="Proteomes" id="UP001497623"/>
    </source>
</evidence>